<evidence type="ECO:0000256" key="12">
    <source>
        <dbReference type="ARBA" id="ARBA00023139"/>
    </source>
</evidence>
<comment type="caution">
    <text evidence="18">The sequence shown here is derived from an EMBL/GenBank/DDBJ whole genome shotgun (WGS) entry which is preliminary data.</text>
</comment>
<dbReference type="InterPro" id="IPR054765">
    <property type="entry name" value="SLBB_dom"/>
</dbReference>
<keyword evidence="6" id="KW-0812">Transmembrane</keyword>
<evidence type="ECO:0000256" key="11">
    <source>
        <dbReference type="ARBA" id="ARBA00023136"/>
    </source>
</evidence>
<dbReference type="Pfam" id="PF10531">
    <property type="entry name" value="SLBB"/>
    <property type="match status" value="1"/>
</dbReference>
<keyword evidence="10" id="KW-0626">Porin</keyword>
<name>A0ABT7BAZ8_9CYAN</name>
<keyword evidence="5" id="KW-0762">Sugar transport</keyword>
<evidence type="ECO:0000256" key="8">
    <source>
        <dbReference type="ARBA" id="ARBA00023047"/>
    </source>
</evidence>
<dbReference type="EMBL" id="JAQOSO010000084">
    <property type="protein sequence ID" value="MDJ1175493.1"/>
    <property type="molecule type" value="Genomic_DNA"/>
</dbReference>
<gene>
    <name evidence="18" type="ORF">PMG25_15490</name>
</gene>
<dbReference type="RefSeq" id="WP_283767796.1">
    <property type="nucleotide sequence ID" value="NZ_JAQOSO010000084.1"/>
</dbReference>
<feature type="domain" description="Polysaccharide export protein N-terminal" evidence="15">
    <location>
        <begin position="53"/>
        <end position="125"/>
    </location>
</feature>
<dbReference type="Gene3D" id="3.10.560.10">
    <property type="entry name" value="Outer membrane lipoprotein wza domain like"/>
    <property type="match status" value="3"/>
</dbReference>
<evidence type="ECO:0000256" key="14">
    <source>
        <dbReference type="ARBA" id="ARBA00023288"/>
    </source>
</evidence>
<keyword evidence="14" id="KW-0449">Lipoprotein</keyword>
<keyword evidence="9" id="KW-0406">Ion transport</keyword>
<dbReference type="InterPro" id="IPR049712">
    <property type="entry name" value="Poly_export"/>
</dbReference>
<evidence type="ECO:0000256" key="10">
    <source>
        <dbReference type="ARBA" id="ARBA00023114"/>
    </source>
</evidence>
<sequence>MFILLYNFQFLIFCGYIVFALFLDIRLASAQFHADDSQNSARSISVSPFTSIPREYYLGAGDTINVDILGVPELSGRYDILSDGSISLPLIGRIVIEGFTIPEAITEITVRYRLVMKNPVISLRVAFPRPINVGVIGEVNRPGTYTIRLTPGVGANPSAQYPTVSQAIKLAEGITQAANLREIEVHRYHRSGQIEKISLNLWDFLHKGKLNQDIILQDGDTIIIPTLTEVDLVEARSLALTSFSPATDVPRSIAVIGEVNRPGPYVLVGGNTTTQLRTLGLPTVTRAIQLAGGIKPKANIREIKIRRLTRSGTEQYITVNLWALLDEGDLKQDTILQDGDTVIVPTATELRSSEAIALGNVNFAPETIQVYVVGEVRGERASRIEVPPDTTLNQALLAFGSFGYDNVRVRRGSVKLLRLNPNGTVSSRSIVVNLNQGLNEETNPQLRNNDIIVVDRNLLTKISDGLQLLVRPVAQGSSVLNFIGLLDNLFNIINQEN</sequence>
<evidence type="ECO:0000256" key="3">
    <source>
        <dbReference type="ARBA" id="ARBA00022448"/>
    </source>
</evidence>
<reference evidence="18 19" key="1">
    <citation type="submission" date="2023-01" db="EMBL/GenBank/DDBJ databases">
        <title>Novel diversity within Roseofilum (Cyanobacteria; Desertifilaceae) from marine benthic mats with descriptions of four novel species.</title>
        <authorList>
            <person name="Wang Y."/>
            <person name="Berthold D.E."/>
            <person name="Hu J."/>
            <person name="Lefler F.W."/>
            <person name="Laughinghouse H.D. IV."/>
        </authorList>
    </citation>
    <scope>NUCLEOTIDE SEQUENCE [LARGE SCALE GENOMIC DNA]</scope>
    <source>
        <strain evidence="18 19">BLCC-M114</strain>
    </source>
</reference>
<evidence type="ECO:0000259" key="17">
    <source>
        <dbReference type="Pfam" id="PF22461"/>
    </source>
</evidence>
<evidence type="ECO:0000259" key="16">
    <source>
        <dbReference type="Pfam" id="PF10531"/>
    </source>
</evidence>
<keyword evidence="7" id="KW-0732">Signal</keyword>
<keyword evidence="3" id="KW-0813">Transport</keyword>
<feature type="domain" description="Soluble ligand binding" evidence="16">
    <location>
        <begin position="283"/>
        <end position="317"/>
    </location>
</feature>
<dbReference type="Pfam" id="PF22461">
    <property type="entry name" value="SLBB_2"/>
    <property type="match status" value="1"/>
</dbReference>
<keyword evidence="12" id="KW-0564">Palmitate</keyword>
<dbReference type="PANTHER" id="PTHR33619:SF3">
    <property type="entry name" value="POLYSACCHARIDE EXPORT PROTEIN GFCE-RELATED"/>
    <property type="match status" value="1"/>
</dbReference>
<comment type="similarity">
    <text evidence="2">Belongs to the BexD/CtrA/VexA family.</text>
</comment>
<dbReference type="PANTHER" id="PTHR33619">
    <property type="entry name" value="POLYSACCHARIDE EXPORT PROTEIN GFCE-RELATED"/>
    <property type="match status" value="1"/>
</dbReference>
<keyword evidence="19" id="KW-1185">Reference proteome</keyword>
<protein>
    <submittedName>
        <fullName evidence="18">Polysaccharide biosynthesis/export family protein</fullName>
    </submittedName>
</protein>
<evidence type="ECO:0000256" key="13">
    <source>
        <dbReference type="ARBA" id="ARBA00023237"/>
    </source>
</evidence>
<keyword evidence="8" id="KW-0625">Polysaccharide transport</keyword>
<accession>A0ABT7BAZ8</accession>
<evidence type="ECO:0000259" key="15">
    <source>
        <dbReference type="Pfam" id="PF02563"/>
    </source>
</evidence>
<comment type="subcellular location">
    <subcellularLocation>
        <location evidence="1">Cell outer membrane</location>
        <topology evidence="1">Multi-pass membrane protein</topology>
    </subcellularLocation>
</comment>
<keyword evidence="11" id="KW-0472">Membrane</keyword>
<proteinExistence type="inferred from homology"/>
<evidence type="ECO:0000256" key="9">
    <source>
        <dbReference type="ARBA" id="ARBA00023065"/>
    </source>
</evidence>
<evidence type="ECO:0000256" key="6">
    <source>
        <dbReference type="ARBA" id="ARBA00022692"/>
    </source>
</evidence>
<feature type="domain" description="SLBB" evidence="17">
    <location>
        <begin position="133"/>
        <end position="224"/>
    </location>
</feature>
<keyword evidence="4" id="KW-1134">Transmembrane beta strand</keyword>
<evidence type="ECO:0000256" key="1">
    <source>
        <dbReference type="ARBA" id="ARBA00004571"/>
    </source>
</evidence>
<evidence type="ECO:0000313" key="18">
    <source>
        <dbReference type="EMBL" id="MDJ1175493.1"/>
    </source>
</evidence>
<evidence type="ECO:0000256" key="2">
    <source>
        <dbReference type="ARBA" id="ARBA00009450"/>
    </source>
</evidence>
<evidence type="ECO:0000256" key="4">
    <source>
        <dbReference type="ARBA" id="ARBA00022452"/>
    </source>
</evidence>
<evidence type="ECO:0000256" key="7">
    <source>
        <dbReference type="ARBA" id="ARBA00022729"/>
    </source>
</evidence>
<dbReference type="InterPro" id="IPR003715">
    <property type="entry name" value="Poly_export_N"/>
</dbReference>
<dbReference type="InterPro" id="IPR019554">
    <property type="entry name" value="Soluble_ligand-bd"/>
</dbReference>
<keyword evidence="13" id="KW-0998">Cell outer membrane</keyword>
<evidence type="ECO:0000313" key="19">
    <source>
        <dbReference type="Proteomes" id="UP001235849"/>
    </source>
</evidence>
<dbReference type="Pfam" id="PF02563">
    <property type="entry name" value="Poly_export"/>
    <property type="match status" value="1"/>
</dbReference>
<organism evidence="18 19">
    <name type="scientific">Roseofilum capinflatum BLCC-M114</name>
    <dbReference type="NCBI Taxonomy" id="3022440"/>
    <lineage>
        <taxon>Bacteria</taxon>
        <taxon>Bacillati</taxon>
        <taxon>Cyanobacteriota</taxon>
        <taxon>Cyanophyceae</taxon>
        <taxon>Desertifilales</taxon>
        <taxon>Desertifilaceae</taxon>
        <taxon>Roseofilum</taxon>
        <taxon>Roseofilum capinflatum</taxon>
    </lineage>
</organism>
<dbReference type="Proteomes" id="UP001235849">
    <property type="component" value="Unassembled WGS sequence"/>
</dbReference>
<evidence type="ECO:0000256" key="5">
    <source>
        <dbReference type="ARBA" id="ARBA00022597"/>
    </source>
</evidence>